<dbReference type="EMBL" id="CP108482">
    <property type="protein sequence ID" value="WUS60914.1"/>
    <property type="molecule type" value="Genomic_DNA"/>
</dbReference>
<dbReference type="RefSeq" id="WP_329611572.1">
    <property type="nucleotide sequence ID" value="NZ_CP108482.1"/>
</dbReference>
<dbReference type="Proteomes" id="UP001432014">
    <property type="component" value="Chromosome"/>
</dbReference>
<keyword evidence="3" id="KW-1185">Reference proteome</keyword>
<evidence type="ECO:0000259" key="1">
    <source>
        <dbReference type="Pfam" id="PF22483"/>
    </source>
</evidence>
<name>A0ABZ1WJS6_9ACTN</name>
<gene>
    <name evidence="2" type="ORF">OG469_38735</name>
</gene>
<organism evidence="2 3">
    <name type="scientific">Kitasatospora herbaricolor</name>
    <dbReference type="NCBI Taxonomy" id="68217"/>
    <lineage>
        <taxon>Bacteria</taxon>
        <taxon>Bacillati</taxon>
        <taxon>Actinomycetota</taxon>
        <taxon>Actinomycetes</taxon>
        <taxon>Kitasatosporales</taxon>
        <taxon>Streptomycetaceae</taxon>
        <taxon>Kitasatospora</taxon>
    </lineage>
</organism>
<reference evidence="2 3" key="1">
    <citation type="submission" date="2022-10" db="EMBL/GenBank/DDBJ databases">
        <title>The complete genomes of actinobacterial strains from the NBC collection.</title>
        <authorList>
            <person name="Joergensen T.S."/>
            <person name="Alvarez Arevalo M."/>
            <person name="Sterndorff E.B."/>
            <person name="Faurdal D."/>
            <person name="Vuksanovic O."/>
            <person name="Mourched A.-S."/>
            <person name="Charusanti P."/>
            <person name="Shaw S."/>
            <person name="Blin K."/>
            <person name="Weber T."/>
        </authorList>
    </citation>
    <scope>NUCLEOTIDE SEQUENCE [LARGE SCALE GENOMIC DNA]</scope>
    <source>
        <strain evidence="2 3">NBC_01247</strain>
    </source>
</reference>
<evidence type="ECO:0000313" key="3">
    <source>
        <dbReference type="Proteomes" id="UP001432014"/>
    </source>
</evidence>
<proteinExistence type="predicted"/>
<accession>A0ABZ1WJS6</accession>
<feature type="domain" description="Transposase for insertion sequence element IS21-like C-terminal" evidence="1">
    <location>
        <begin position="125"/>
        <end position="185"/>
    </location>
</feature>
<dbReference type="InterPro" id="IPR054353">
    <property type="entry name" value="IstA-like_C"/>
</dbReference>
<evidence type="ECO:0000313" key="2">
    <source>
        <dbReference type="EMBL" id="WUS60914.1"/>
    </source>
</evidence>
<protein>
    <recommendedName>
        <fullName evidence="1">Transposase for insertion sequence element IS21-like C-terminal domain-containing protein</fullName>
    </recommendedName>
</protein>
<dbReference type="Pfam" id="PF22483">
    <property type="entry name" value="Mu-transpos_C_2"/>
    <property type="match status" value="1"/>
</dbReference>
<sequence>MNGEVVKTVASNLDAEHLHQLKLRGARPAGPPPALPAVDRLGDLPVGHALELEHTANQDGWIGLAAERVKIGRELANRRITVRLDGHLLHVVHNGQLVKTLPSPFATGEPPRLRGARLARTQLPPAPAAVTVERKVPNDGVVMVARQRLRVGRTHAGRIVTIYVEDTHFRVTCEGAEISLHARQDQHPVTRWKAKIHAPKL</sequence>